<protein>
    <submittedName>
        <fullName evidence="2">Uncharacterized protein</fullName>
    </submittedName>
</protein>
<evidence type="ECO:0000313" key="3">
    <source>
        <dbReference type="Proteomes" id="UP000324222"/>
    </source>
</evidence>
<evidence type="ECO:0000256" key="1">
    <source>
        <dbReference type="SAM" id="Phobius"/>
    </source>
</evidence>
<proteinExistence type="predicted"/>
<keyword evidence="1" id="KW-1133">Transmembrane helix</keyword>
<dbReference type="Proteomes" id="UP000324222">
    <property type="component" value="Unassembled WGS sequence"/>
</dbReference>
<dbReference type="AlphaFoldDB" id="A0A5B7JPB8"/>
<name>A0A5B7JPB8_PORTR</name>
<keyword evidence="1" id="KW-0812">Transmembrane</keyword>
<comment type="caution">
    <text evidence="2">The sequence shown here is derived from an EMBL/GenBank/DDBJ whole genome shotgun (WGS) entry which is preliminary data.</text>
</comment>
<keyword evidence="3" id="KW-1185">Reference proteome</keyword>
<feature type="transmembrane region" description="Helical" evidence="1">
    <location>
        <begin position="46"/>
        <end position="66"/>
    </location>
</feature>
<evidence type="ECO:0000313" key="2">
    <source>
        <dbReference type="EMBL" id="MPC97922.1"/>
    </source>
</evidence>
<keyword evidence="1" id="KW-0472">Membrane</keyword>
<dbReference type="EMBL" id="VSRR010112054">
    <property type="protein sequence ID" value="MPC97922.1"/>
    <property type="molecule type" value="Genomic_DNA"/>
</dbReference>
<reference evidence="2 3" key="1">
    <citation type="submission" date="2019-05" db="EMBL/GenBank/DDBJ databases">
        <title>Another draft genome of Portunus trituberculatus and its Hox gene families provides insights of decapod evolution.</title>
        <authorList>
            <person name="Jeong J.-H."/>
            <person name="Song I."/>
            <person name="Kim S."/>
            <person name="Choi T."/>
            <person name="Kim D."/>
            <person name="Ryu S."/>
            <person name="Kim W."/>
        </authorList>
    </citation>
    <scope>NUCLEOTIDE SEQUENCE [LARGE SCALE GENOMIC DNA]</scope>
    <source>
        <tissue evidence="2">Muscle</tissue>
    </source>
</reference>
<sequence>MFQSLLCPGMVGGSCHAVPPSPPYPTTNTGSSPDIAARPPHTPAHLSFILLFAILPLSPPLFFPTVTYGGRAAFRKGVSWVRRTLCIS</sequence>
<organism evidence="2 3">
    <name type="scientific">Portunus trituberculatus</name>
    <name type="common">Swimming crab</name>
    <name type="synonym">Neptunus trituberculatus</name>
    <dbReference type="NCBI Taxonomy" id="210409"/>
    <lineage>
        <taxon>Eukaryota</taxon>
        <taxon>Metazoa</taxon>
        <taxon>Ecdysozoa</taxon>
        <taxon>Arthropoda</taxon>
        <taxon>Crustacea</taxon>
        <taxon>Multicrustacea</taxon>
        <taxon>Malacostraca</taxon>
        <taxon>Eumalacostraca</taxon>
        <taxon>Eucarida</taxon>
        <taxon>Decapoda</taxon>
        <taxon>Pleocyemata</taxon>
        <taxon>Brachyura</taxon>
        <taxon>Eubrachyura</taxon>
        <taxon>Portunoidea</taxon>
        <taxon>Portunidae</taxon>
        <taxon>Portuninae</taxon>
        <taxon>Portunus</taxon>
    </lineage>
</organism>
<gene>
    <name evidence="2" type="ORF">E2C01_093265</name>
</gene>
<accession>A0A5B7JPB8</accession>